<evidence type="ECO:0000313" key="9">
    <source>
        <dbReference type="Proteomes" id="UP000694383"/>
    </source>
</evidence>
<evidence type="ECO:0000256" key="6">
    <source>
        <dbReference type="SAM" id="Coils"/>
    </source>
</evidence>
<dbReference type="PANTHER" id="PTHR22419:SF2">
    <property type="entry name" value="COILED-COIL DOMAIN-CONTAINING PROTEIN 172"/>
    <property type="match status" value="1"/>
</dbReference>
<evidence type="ECO:0000256" key="5">
    <source>
        <dbReference type="ARBA" id="ARBA00023054"/>
    </source>
</evidence>
<dbReference type="AlphaFoldDB" id="A0A8C7WQ05"/>
<organism evidence="8 9">
    <name type="scientific">Oryzias sinensis</name>
    <name type="common">Chinese medaka</name>
    <dbReference type="NCBI Taxonomy" id="183150"/>
    <lineage>
        <taxon>Eukaryota</taxon>
        <taxon>Metazoa</taxon>
        <taxon>Chordata</taxon>
        <taxon>Craniata</taxon>
        <taxon>Vertebrata</taxon>
        <taxon>Euteleostomi</taxon>
        <taxon>Actinopterygii</taxon>
        <taxon>Neopterygii</taxon>
        <taxon>Teleostei</taxon>
        <taxon>Neoteleostei</taxon>
        <taxon>Acanthomorphata</taxon>
        <taxon>Ovalentaria</taxon>
        <taxon>Atherinomorphae</taxon>
        <taxon>Beloniformes</taxon>
        <taxon>Adrianichthyidae</taxon>
        <taxon>Oryziinae</taxon>
        <taxon>Oryzias</taxon>
    </lineage>
</organism>
<keyword evidence="7" id="KW-0472">Membrane</keyword>
<proteinExistence type="inferred from homology"/>
<sequence length="296" mass="34924">MSLDSLFQQVLLTEQQQSEQIQKLKEVKVSIIRCNEKIKSASEKYENTQQELNKKAKIRRESKVEEENFLQEISRFNRDFSLQGNKAMLLESQTHSELMLLQREEAALHKEMEAMTAENDHMRAAAEEKNALLLELQDVKNTERDLDRQLKEAKLTTQSLRLESQFVSQKHLTDSTCVRLRKELEMYKEEELEHLKDTLNSEIQFLQLVRSFNYGASAGKEAVYRVRKNMFASFKVAKMLNPRVHCCQTAVSSLCNNVVVQDSPNTYYCFIRLGFIYFFIYYCFFFFFLQRLDPRD</sequence>
<dbReference type="Ensembl" id="ENSOSIT00000001603.1">
    <property type="protein sequence ID" value="ENSOSIP00000001496.1"/>
    <property type="gene ID" value="ENSOSIG00000000853.1"/>
</dbReference>
<accession>A0A8C7WQ05</accession>
<dbReference type="Proteomes" id="UP000694383">
    <property type="component" value="Unplaced"/>
</dbReference>
<comment type="subcellular location">
    <subcellularLocation>
        <location evidence="1">Cytoplasm</location>
    </subcellularLocation>
</comment>
<reference evidence="8" key="1">
    <citation type="submission" date="2025-08" db="UniProtKB">
        <authorList>
            <consortium name="Ensembl"/>
        </authorList>
    </citation>
    <scope>IDENTIFICATION</scope>
</reference>
<feature type="coiled-coil region" evidence="6">
    <location>
        <begin position="31"/>
        <end position="58"/>
    </location>
</feature>
<evidence type="ECO:0000256" key="3">
    <source>
        <dbReference type="ARBA" id="ARBA00022327"/>
    </source>
</evidence>
<evidence type="ECO:0000256" key="7">
    <source>
        <dbReference type="SAM" id="Phobius"/>
    </source>
</evidence>
<evidence type="ECO:0000256" key="1">
    <source>
        <dbReference type="ARBA" id="ARBA00004496"/>
    </source>
</evidence>
<keyword evidence="7" id="KW-0812">Transmembrane</keyword>
<dbReference type="GO" id="GO:0005737">
    <property type="term" value="C:cytoplasm"/>
    <property type="evidence" value="ECO:0007669"/>
    <property type="project" value="UniProtKB-SubCell"/>
</dbReference>
<keyword evidence="7" id="KW-1133">Transmembrane helix</keyword>
<evidence type="ECO:0000256" key="4">
    <source>
        <dbReference type="ARBA" id="ARBA00022490"/>
    </source>
</evidence>
<reference evidence="8" key="2">
    <citation type="submission" date="2025-09" db="UniProtKB">
        <authorList>
            <consortium name="Ensembl"/>
        </authorList>
    </citation>
    <scope>IDENTIFICATION</scope>
</reference>
<feature type="transmembrane region" description="Helical" evidence="7">
    <location>
        <begin position="270"/>
        <end position="289"/>
    </location>
</feature>
<dbReference type="GeneTree" id="ENSGT00390000005203"/>
<keyword evidence="4" id="KW-0963">Cytoplasm</keyword>
<name>A0A8C7WQ05_9TELE</name>
<protein>
    <recommendedName>
        <fullName evidence="3">Coiled-coil domain-containing protein 172</fullName>
    </recommendedName>
</protein>
<keyword evidence="5 6" id="KW-0175">Coiled coil</keyword>
<comment type="similarity">
    <text evidence="2">Belongs to the CCDC172 family.</text>
</comment>
<evidence type="ECO:0000313" key="8">
    <source>
        <dbReference type="Ensembl" id="ENSOSIP00000001496.1"/>
    </source>
</evidence>
<dbReference type="PANTHER" id="PTHR22419">
    <property type="entry name" value="COILED-COIL DOMAIN-CONTAINING PROTEIN 172"/>
    <property type="match status" value="1"/>
</dbReference>
<feature type="coiled-coil region" evidence="6">
    <location>
        <begin position="98"/>
        <end position="156"/>
    </location>
</feature>
<evidence type="ECO:0000256" key="2">
    <source>
        <dbReference type="ARBA" id="ARBA00008975"/>
    </source>
</evidence>
<dbReference type="InterPro" id="IPR029618">
    <property type="entry name" value="CCDC172"/>
</dbReference>
<keyword evidence="9" id="KW-1185">Reference proteome</keyword>